<comment type="caution">
    <text evidence="1">The sequence shown here is derived from an EMBL/GenBank/DDBJ whole genome shotgun (WGS) entry which is preliminary data.</text>
</comment>
<organism evidence="1 2">
    <name type="scientific">Citrus unshiu</name>
    <name type="common">Satsuma mandarin</name>
    <name type="synonym">Citrus nobilis var. unshiu</name>
    <dbReference type="NCBI Taxonomy" id="55188"/>
    <lineage>
        <taxon>Eukaryota</taxon>
        <taxon>Viridiplantae</taxon>
        <taxon>Streptophyta</taxon>
        <taxon>Embryophyta</taxon>
        <taxon>Tracheophyta</taxon>
        <taxon>Spermatophyta</taxon>
        <taxon>Magnoliopsida</taxon>
        <taxon>eudicotyledons</taxon>
        <taxon>Gunneridae</taxon>
        <taxon>Pentapetalae</taxon>
        <taxon>rosids</taxon>
        <taxon>malvids</taxon>
        <taxon>Sapindales</taxon>
        <taxon>Rutaceae</taxon>
        <taxon>Aurantioideae</taxon>
        <taxon>Citrus</taxon>
    </lineage>
</organism>
<dbReference type="EMBL" id="BDQV01000539">
    <property type="protein sequence ID" value="GAY66103.1"/>
    <property type="molecule type" value="Genomic_DNA"/>
</dbReference>
<gene>
    <name evidence="1" type="ORF">CUMW_246080</name>
</gene>
<sequence>MCWKFPPLLKQRMYGISFSRKEMVQMSILLPKTHPVSQLIPVYW</sequence>
<name>A0A2H5QNB6_CITUN</name>
<proteinExistence type="predicted"/>
<evidence type="ECO:0000313" key="2">
    <source>
        <dbReference type="Proteomes" id="UP000236630"/>
    </source>
</evidence>
<dbReference type="Proteomes" id="UP000236630">
    <property type="component" value="Unassembled WGS sequence"/>
</dbReference>
<dbReference type="AlphaFoldDB" id="A0A2H5QNB6"/>
<evidence type="ECO:0000313" key="1">
    <source>
        <dbReference type="EMBL" id="GAY66103.1"/>
    </source>
</evidence>
<reference evidence="1 2" key="1">
    <citation type="journal article" date="2017" name="Front. Genet.">
        <title>Draft sequencing of the heterozygous diploid genome of Satsuma (Citrus unshiu Marc.) using a hybrid assembly approach.</title>
        <authorList>
            <person name="Shimizu T."/>
            <person name="Tanizawa Y."/>
            <person name="Mochizuki T."/>
            <person name="Nagasaki H."/>
            <person name="Yoshioka T."/>
            <person name="Toyoda A."/>
            <person name="Fujiyama A."/>
            <person name="Kaminuma E."/>
            <person name="Nakamura Y."/>
        </authorList>
    </citation>
    <scope>NUCLEOTIDE SEQUENCE [LARGE SCALE GENOMIC DNA]</scope>
    <source>
        <strain evidence="2">cv. Miyagawa wase</strain>
    </source>
</reference>
<keyword evidence="2" id="KW-1185">Reference proteome</keyword>
<protein>
    <submittedName>
        <fullName evidence="1">Uncharacterized protein</fullName>
    </submittedName>
</protein>
<accession>A0A2H5QNB6</accession>